<feature type="domain" description="PPPDE" evidence="5">
    <location>
        <begin position="2"/>
        <end position="173"/>
    </location>
</feature>
<dbReference type="PANTHER" id="PTHR12378">
    <property type="entry name" value="DESUMOYLATING ISOPEPTIDASE"/>
    <property type="match status" value="1"/>
</dbReference>
<dbReference type="PROSITE" id="PS51858">
    <property type="entry name" value="PPPDE"/>
    <property type="match status" value="1"/>
</dbReference>
<dbReference type="Gene3D" id="3.90.1720.30">
    <property type="entry name" value="PPPDE domains"/>
    <property type="match status" value="1"/>
</dbReference>
<sequence length="242" mass="26678">MDNVVLNVYDLLPTTPNQSQAASQASSMSSVFSVILNSFGMGAYHTSIDVRGFRYQFGSVIGISRTSAPVSGGETAESLRFMPPNVTYRESIILGQTWFERSEINAIVQRMREDKFTGDKYHLANRNCNHFSETFAMALIFGDALLEENNNNFRLEKYPAWINRLAKTGTALGIDDGNVCNVLAEARIAAGVKNKVGWGISSKTFSQERTNSASSTANKSHKKALTEKQKAVLSKFKKTGNK</sequence>
<keyword evidence="2" id="KW-0645">Protease</keyword>
<evidence type="ECO:0000256" key="3">
    <source>
        <dbReference type="ARBA" id="ARBA00022801"/>
    </source>
</evidence>
<name>A0ABD3QBN0_9STRA</name>
<keyword evidence="7" id="KW-1185">Reference proteome</keyword>
<evidence type="ECO:0000259" key="5">
    <source>
        <dbReference type="PROSITE" id="PS51858"/>
    </source>
</evidence>
<evidence type="ECO:0000313" key="6">
    <source>
        <dbReference type="EMBL" id="KAL3797545.1"/>
    </source>
</evidence>
<evidence type="ECO:0000313" key="7">
    <source>
        <dbReference type="Proteomes" id="UP001516023"/>
    </source>
</evidence>
<proteinExistence type="inferred from homology"/>
<dbReference type="InterPro" id="IPR042266">
    <property type="entry name" value="PPPDE_sf"/>
</dbReference>
<feature type="region of interest" description="Disordered" evidence="4">
    <location>
        <begin position="206"/>
        <end position="228"/>
    </location>
</feature>
<evidence type="ECO:0000256" key="4">
    <source>
        <dbReference type="SAM" id="MobiDB-lite"/>
    </source>
</evidence>
<dbReference type="GO" id="GO:0008233">
    <property type="term" value="F:peptidase activity"/>
    <property type="evidence" value="ECO:0007669"/>
    <property type="project" value="UniProtKB-KW"/>
</dbReference>
<evidence type="ECO:0000256" key="2">
    <source>
        <dbReference type="ARBA" id="ARBA00022670"/>
    </source>
</evidence>
<dbReference type="SMART" id="SM01179">
    <property type="entry name" value="DUF862"/>
    <property type="match status" value="1"/>
</dbReference>
<organism evidence="6 7">
    <name type="scientific">Cyclotella cryptica</name>
    <dbReference type="NCBI Taxonomy" id="29204"/>
    <lineage>
        <taxon>Eukaryota</taxon>
        <taxon>Sar</taxon>
        <taxon>Stramenopiles</taxon>
        <taxon>Ochrophyta</taxon>
        <taxon>Bacillariophyta</taxon>
        <taxon>Coscinodiscophyceae</taxon>
        <taxon>Thalassiosirophycidae</taxon>
        <taxon>Stephanodiscales</taxon>
        <taxon>Stephanodiscaceae</taxon>
        <taxon>Cyclotella</taxon>
    </lineage>
</organism>
<keyword evidence="3" id="KW-0378">Hydrolase</keyword>
<accession>A0ABD3QBN0</accession>
<dbReference type="PANTHER" id="PTHR12378:SF80">
    <property type="entry name" value="IP06716P-RELATED"/>
    <property type="match status" value="1"/>
</dbReference>
<reference evidence="6 7" key="1">
    <citation type="journal article" date="2020" name="G3 (Bethesda)">
        <title>Improved Reference Genome for Cyclotella cryptica CCMP332, a Model for Cell Wall Morphogenesis, Salinity Adaptation, and Lipid Production in Diatoms (Bacillariophyta).</title>
        <authorList>
            <person name="Roberts W.R."/>
            <person name="Downey K.M."/>
            <person name="Ruck E.C."/>
            <person name="Traller J.C."/>
            <person name="Alverson A.J."/>
        </authorList>
    </citation>
    <scope>NUCLEOTIDE SEQUENCE [LARGE SCALE GENOMIC DNA]</scope>
    <source>
        <strain evidence="6 7">CCMP332</strain>
    </source>
</reference>
<dbReference type="GO" id="GO:0006508">
    <property type="term" value="P:proteolysis"/>
    <property type="evidence" value="ECO:0007669"/>
    <property type="project" value="UniProtKB-KW"/>
</dbReference>
<comment type="similarity">
    <text evidence="1">Belongs to the DeSI family.</text>
</comment>
<comment type="caution">
    <text evidence="6">The sequence shown here is derived from an EMBL/GenBank/DDBJ whole genome shotgun (WGS) entry which is preliminary data.</text>
</comment>
<protein>
    <recommendedName>
        <fullName evidence="5">PPPDE domain-containing protein</fullName>
    </recommendedName>
</protein>
<dbReference type="EMBL" id="JABMIG020000054">
    <property type="protein sequence ID" value="KAL3797545.1"/>
    <property type="molecule type" value="Genomic_DNA"/>
</dbReference>
<feature type="compositionally biased region" description="Polar residues" evidence="4">
    <location>
        <begin position="206"/>
        <end position="218"/>
    </location>
</feature>
<dbReference type="Pfam" id="PF05903">
    <property type="entry name" value="Peptidase_C97"/>
    <property type="match status" value="1"/>
</dbReference>
<dbReference type="AlphaFoldDB" id="A0ABD3QBN0"/>
<dbReference type="Proteomes" id="UP001516023">
    <property type="component" value="Unassembled WGS sequence"/>
</dbReference>
<dbReference type="InterPro" id="IPR008580">
    <property type="entry name" value="PPPDE_dom"/>
</dbReference>
<evidence type="ECO:0000256" key="1">
    <source>
        <dbReference type="ARBA" id="ARBA00008140"/>
    </source>
</evidence>
<gene>
    <name evidence="6" type="ORF">HJC23_009909</name>
</gene>